<proteinExistence type="predicted"/>
<protein>
    <submittedName>
        <fullName evidence="1">Uncharacterized protein</fullName>
    </submittedName>
</protein>
<reference evidence="1 2" key="1">
    <citation type="submission" date="2020-02" db="EMBL/GenBank/DDBJ databases">
        <authorList>
            <person name="Sun Q."/>
        </authorList>
    </citation>
    <scope>NUCLEOTIDE SEQUENCE [LARGE SCALE GENOMIC DNA]</scope>
    <source>
        <strain evidence="1 2">CCBAU 03386</strain>
    </source>
</reference>
<comment type="caution">
    <text evidence="1">The sequence shown here is derived from an EMBL/GenBank/DDBJ whole genome shotgun (WGS) entry which is preliminary data.</text>
</comment>
<dbReference type="EMBL" id="JABFCN010000071">
    <property type="protein sequence ID" value="NNU41865.1"/>
    <property type="molecule type" value="Genomic_DNA"/>
</dbReference>
<dbReference type="AlphaFoldDB" id="A0A7Y3SE87"/>
<gene>
    <name evidence="1" type="ORF">G9X64_36350</name>
</gene>
<organism evidence="1 2">
    <name type="scientific">Rhizobium sophorae</name>
    <dbReference type="NCBI Taxonomy" id="1535242"/>
    <lineage>
        <taxon>Bacteria</taxon>
        <taxon>Pseudomonadati</taxon>
        <taxon>Pseudomonadota</taxon>
        <taxon>Alphaproteobacteria</taxon>
        <taxon>Hyphomicrobiales</taxon>
        <taxon>Rhizobiaceae</taxon>
        <taxon>Rhizobium/Agrobacterium group</taxon>
        <taxon>Rhizobium</taxon>
    </lineage>
</organism>
<name>A0A7Y3SE87_9HYPH</name>
<accession>A0A7Y3SE87</accession>
<dbReference type="RefSeq" id="WP_171378374.1">
    <property type="nucleotide sequence ID" value="NZ_JABFCN010000071.1"/>
</dbReference>
<evidence type="ECO:0000313" key="2">
    <source>
        <dbReference type="Proteomes" id="UP000519972"/>
    </source>
</evidence>
<keyword evidence="2" id="KW-1185">Reference proteome</keyword>
<dbReference type="Proteomes" id="UP000519972">
    <property type="component" value="Unassembled WGS sequence"/>
</dbReference>
<evidence type="ECO:0000313" key="1">
    <source>
        <dbReference type="EMBL" id="NNU41865.1"/>
    </source>
</evidence>
<sequence>MRAFLETSFGPNELSVIDQSFKDWLETHHLTKNSAEAELAAAIIINLYREGHDTRQELDTAMSLHRGLADLGELASRS</sequence>